<dbReference type="OrthoDB" id="5772641at2"/>
<evidence type="ECO:0008006" key="4">
    <source>
        <dbReference type="Google" id="ProtNLM"/>
    </source>
</evidence>
<accession>A0A498QHJ8</accession>
<feature type="coiled-coil region" evidence="1">
    <location>
        <begin position="76"/>
        <end position="103"/>
    </location>
</feature>
<protein>
    <recommendedName>
        <fullName evidence="4">Antitoxin HicB</fullName>
    </recommendedName>
</protein>
<proteinExistence type="predicted"/>
<evidence type="ECO:0000256" key="1">
    <source>
        <dbReference type="SAM" id="Coils"/>
    </source>
</evidence>
<keyword evidence="1" id="KW-0175">Coiled coil</keyword>
<organism evidence="2 3">
    <name type="scientific">Mycobacterium innocens</name>
    <dbReference type="NCBI Taxonomy" id="2341083"/>
    <lineage>
        <taxon>Bacteria</taxon>
        <taxon>Bacillati</taxon>
        <taxon>Actinomycetota</taxon>
        <taxon>Actinomycetes</taxon>
        <taxon>Mycobacteriales</taxon>
        <taxon>Mycobacteriaceae</taxon>
        <taxon>Mycobacterium</taxon>
    </lineage>
</organism>
<dbReference type="AlphaFoldDB" id="A0A498QHJ8"/>
<dbReference type="EMBL" id="UPHQ01000325">
    <property type="protein sequence ID" value="VBA46885.1"/>
    <property type="molecule type" value="Genomic_DNA"/>
</dbReference>
<dbReference type="Proteomes" id="UP000267289">
    <property type="component" value="Unassembled WGS sequence"/>
</dbReference>
<dbReference type="RefSeq" id="WP_075542509.1">
    <property type="nucleotide sequence ID" value="NZ_UPHQ01000325.1"/>
</dbReference>
<keyword evidence="3" id="KW-1185">Reference proteome</keyword>
<name>A0A498QHJ8_9MYCO</name>
<sequence>MTRHYKAEITREGRWWMIHIPELDALTQARRIDEINEMARSLIAISTGTPLAEVEVEVAGIVLPGVGDILAQAAHVEEIRHQAEEASRRAKNASEDCARALTKAGIPVRDIATLMHISPQRVSQLTASTP</sequence>
<gene>
    <name evidence="2" type="ORF">LAUMK13_05742</name>
</gene>
<evidence type="ECO:0000313" key="3">
    <source>
        <dbReference type="Proteomes" id="UP000267289"/>
    </source>
</evidence>
<reference evidence="2 3" key="1">
    <citation type="submission" date="2018-09" db="EMBL/GenBank/DDBJ databases">
        <authorList>
            <person name="Tagini F."/>
        </authorList>
    </citation>
    <scope>NUCLEOTIDE SEQUENCE [LARGE SCALE GENOMIC DNA]</scope>
    <source>
        <strain evidence="2 3">MK13</strain>
    </source>
</reference>
<evidence type="ECO:0000313" key="2">
    <source>
        <dbReference type="EMBL" id="VBA46885.1"/>
    </source>
</evidence>